<feature type="compositionally biased region" description="Acidic residues" evidence="1">
    <location>
        <begin position="585"/>
        <end position="603"/>
    </location>
</feature>
<feature type="region of interest" description="Disordered" evidence="1">
    <location>
        <begin position="427"/>
        <end position="453"/>
    </location>
</feature>
<dbReference type="Proteomes" id="UP000307440">
    <property type="component" value="Unassembled WGS sequence"/>
</dbReference>
<protein>
    <submittedName>
        <fullName evidence="2">Uncharacterized protein</fullName>
    </submittedName>
</protein>
<keyword evidence="3" id="KW-1185">Reference proteome</keyword>
<reference evidence="2 3" key="1">
    <citation type="journal article" date="2019" name="Nat. Ecol. Evol.">
        <title>Megaphylogeny resolves global patterns of mushroom evolution.</title>
        <authorList>
            <person name="Varga T."/>
            <person name="Krizsan K."/>
            <person name="Foldi C."/>
            <person name="Dima B."/>
            <person name="Sanchez-Garcia M."/>
            <person name="Sanchez-Ramirez S."/>
            <person name="Szollosi G.J."/>
            <person name="Szarkandi J.G."/>
            <person name="Papp V."/>
            <person name="Albert L."/>
            <person name="Andreopoulos W."/>
            <person name="Angelini C."/>
            <person name="Antonin V."/>
            <person name="Barry K.W."/>
            <person name="Bougher N.L."/>
            <person name="Buchanan P."/>
            <person name="Buyck B."/>
            <person name="Bense V."/>
            <person name="Catcheside P."/>
            <person name="Chovatia M."/>
            <person name="Cooper J."/>
            <person name="Damon W."/>
            <person name="Desjardin D."/>
            <person name="Finy P."/>
            <person name="Geml J."/>
            <person name="Haridas S."/>
            <person name="Hughes K."/>
            <person name="Justo A."/>
            <person name="Karasinski D."/>
            <person name="Kautmanova I."/>
            <person name="Kiss B."/>
            <person name="Kocsube S."/>
            <person name="Kotiranta H."/>
            <person name="LaButti K.M."/>
            <person name="Lechner B.E."/>
            <person name="Liimatainen K."/>
            <person name="Lipzen A."/>
            <person name="Lukacs Z."/>
            <person name="Mihaltcheva S."/>
            <person name="Morgado L.N."/>
            <person name="Niskanen T."/>
            <person name="Noordeloos M.E."/>
            <person name="Ohm R.A."/>
            <person name="Ortiz-Santana B."/>
            <person name="Ovrebo C."/>
            <person name="Racz N."/>
            <person name="Riley R."/>
            <person name="Savchenko A."/>
            <person name="Shiryaev A."/>
            <person name="Soop K."/>
            <person name="Spirin V."/>
            <person name="Szebenyi C."/>
            <person name="Tomsovsky M."/>
            <person name="Tulloss R.E."/>
            <person name="Uehling J."/>
            <person name="Grigoriev I.V."/>
            <person name="Vagvolgyi C."/>
            <person name="Papp T."/>
            <person name="Martin F.M."/>
            <person name="Miettinen O."/>
            <person name="Hibbett D.S."/>
            <person name="Nagy L.G."/>
        </authorList>
    </citation>
    <scope>NUCLEOTIDE SEQUENCE [LARGE SCALE GENOMIC DNA]</scope>
    <source>
        <strain evidence="2 3">CBS 121175</strain>
    </source>
</reference>
<accession>A0A5C3KUZ0</accession>
<evidence type="ECO:0000256" key="1">
    <source>
        <dbReference type="SAM" id="MobiDB-lite"/>
    </source>
</evidence>
<dbReference type="OrthoDB" id="2755432at2759"/>
<evidence type="ECO:0000313" key="3">
    <source>
        <dbReference type="Proteomes" id="UP000307440"/>
    </source>
</evidence>
<evidence type="ECO:0000313" key="2">
    <source>
        <dbReference type="EMBL" id="TFK19718.1"/>
    </source>
</evidence>
<dbReference type="AlphaFoldDB" id="A0A5C3KUZ0"/>
<feature type="region of interest" description="Disordered" evidence="1">
    <location>
        <begin position="583"/>
        <end position="603"/>
    </location>
</feature>
<dbReference type="EMBL" id="ML210328">
    <property type="protein sequence ID" value="TFK19718.1"/>
    <property type="molecule type" value="Genomic_DNA"/>
</dbReference>
<proteinExistence type="predicted"/>
<name>A0A5C3KUZ0_COPMA</name>
<sequence>MPKRSYRVATPKDRFKHHFFPKTKLPQAIQAHFDCWQLSPPKSQFSTYGLWNALFMKIFEADHYVAKAQKLLQPLLRADALEADLSYVPPKGVVINVTPRPAQDIGSASTTEAMECSDTSSLYEDMNIQQITQHETADTIEDTCNGTNPAARGMGNTSWAPDVAQHESGWGAEDEKGGFNMAGLVADYAGVGDSSYASNNDSEDTSIMDLRKSLNAIEDNSAVHPGGNVHDDQFDNAVYFNPEDPSWQDSASFCLLEDELSGINGFPGDGTTFGSDVLLTSSPQLLLCNNLESSYSNLGGVFVEKWGRRYPNFTINYFWGANKDGNPLVNLVLAVVKIVSLTSPSRHDAKRIKANLQLLEYMTQTTAECWSNQLYGIVIVGVQVMVVKWVKNKRDQHAELDKNYTTNWIMKPQCAIRSIFKEKYPDIDDPDVPFPKSDSEEEDSSITNPDSSTVFTDSTGKDITGFAKFPDLTINAIRANPRKHDVVLAICEIGSNLDEYTKNIVCLQLFMYKRKLGVTCWEHKLLGIGIIQNQVLLIMWCHGPQGGNICRGEIGWISIYDNHFIQELEAIREHGRSGLKHGLCSDDEFESEGEESEDSEGDI</sequence>
<organism evidence="2 3">
    <name type="scientific">Coprinopsis marcescibilis</name>
    <name type="common">Agaric fungus</name>
    <name type="synonym">Psathyrella marcescibilis</name>
    <dbReference type="NCBI Taxonomy" id="230819"/>
    <lineage>
        <taxon>Eukaryota</taxon>
        <taxon>Fungi</taxon>
        <taxon>Dikarya</taxon>
        <taxon>Basidiomycota</taxon>
        <taxon>Agaricomycotina</taxon>
        <taxon>Agaricomycetes</taxon>
        <taxon>Agaricomycetidae</taxon>
        <taxon>Agaricales</taxon>
        <taxon>Agaricineae</taxon>
        <taxon>Psathyrellaceae</taxon>
        <taxon>Coprinopsis</taxon>
    </lineage>
</organism>
<gene>
    <name evidence="2" type="ORF">FA15DRAFT_708728</name>
</gene>